<dbReference type="InterPro" id="IPR020581">
    <property type="entry name" value="GDC_P"/>
</dbReference>
<comment type="subunit">
    <text evidence="4">The glycine cleavage system is composed of four proteins: P, T, L and H. In this organism, the P 'protein' is a heterodimer of two subunits.</text>
</comment>
<evidence type="ECO:0000256" key="3">
    <source>
        <dbReference type="ARBA" id="ARBA00049026"/>
    </source>
</evidence>
<gene>
    <name evidence="4" type="primary">gcvPA</name>
    <name evidence="6" type="ORF">OP8BY_1517</name>
</gene>
<organism evidence="6 7">
    <name type="scientific">Candidatus Saccharicenans subterraneus</name>
    <dbReference type="NCBI Taxonomy" id="2508984"/>
    <lineage>
        <taxon>Bacteria</taxon>
        <taxon>Candidatus Aminicenantota</taxon>
        <taxon>Candidatus Aminicenantia</taxon>
        <taxon>Candidatus Aminicenantales</taxon>
        <taxon>Candidatus Saccharicenantaceae</taxon>
        <taxon>Candidatus Saccharicenans</taxon>
    </lineage>
</organism>
<protein>
    <recommendedName>
        <fullName evidence="4">Probable glycine dehydrogenase (decarboxylating) subunit 1</fullName>
        <ecNumber evidence="4">1.4.4.2</ecNumber>
    </recommendedName>
    <alternativeName>
        <fullName evidence="4">Glycine cleavage system P-protein subunit 1</fullName>
    </alternativeName>
    <alternativeName>
        <fullName evidence="4">Glycine decarboxylase subunit 1</fullName>
    </alternativeName>
    <alternativeName>
        <fullName evidence="4">Glycine dehydrogenase (aminomethyl-transferring) subunit 1</fullName>
    </alternativeName>
</protein>
<feature type="domain" description="Glycine cleavage system P-protein N-terminal" evidence="5">
    <location>
        <begin position="2"/>
        <end position="441"/>
    </location>
</feature>
<dbReference type="PANTHER" id="PTHR42806">
    <property type="entry name" value="GLYCINE CLEAVAGE SYSTEM P-PROTEIN"/>
    <property type="match status" value="1"/>
</dbReference>
<dbReference type="EMBL" id="QUAH01000018">
    <property type="protein sequence ID" value="RFT14824.1"/>
    <property type="molecule type" value="Genomic_DNA"/>
</dbReference>
<dbReference type="InterPro" id="IPR015424">
    <property type="entry name" value="PyrdxlP-dep_Trfase"/>
</dbReference>
<comment type="catalytic activity">
    <reaction evidence="3 4">
        <text>N(6)-[(R)-lipoyl]-L-lysyl-[glycine-cleavage complex H protein] + glycine + H(+) = N(6)-[(R)-S(8)-aminomethyldihydrolipoyl]-L-lysyl-[glycine-cleavage complex H protein] + CO2</text>
        <dbReference type="Rhea" id="RHEA:24304"/>
        <dbReference type="Rhea" id="RHEA-COMP:10494"/>
        <dbReference type="Rhea" id="RHEA-COMP:10495"/>
        <dbReference type="ChEBI" id="CHEBI:15378"/>
        <dbReference type="ChEBI" id="CHEBI:16526"/>
        <dbReference type="ChEBI" id="CHEBI:57305"/>
        <dbReference type="ChEBI" id="CHEBI:83099"/>
        <dbReference type="ChEBI" id="CHEBI:83143"/>
        <dbReference type="EC" id="1.4.4.2"/>
    </reaction>
</comment>
<evidence type="ECO:0000313" key="6">
    <source>
        <dbReference type="EMBL" id="RFT14824.1"/>
    </source>
</evidence>
<evidence type="ECO:0000256" key="4">
    <source>
        <dbReference type="HAMAP-Rule" id="MF_00712"/>
    </source>
</evidence>
<dbReference type="SUPFAM" id="SSF53383">
    <property type="entry name" value="PLP-dependent transferases"/>
    <property type="match status" value="1"/>
</dbReference>
<dbReference type="PIRSF" id="PIRSF006815">
    <property type="entry name" value="GcvPA"/>
    <property type="match status" value="1"/>
</dbReference>
<comment type="similarity">
    <text evidence="4">Belongs to the GcvP family. N-terminal subunit subfamily.</text>
</comment>
<dbReference type="InterPro" id="IPR023010">
    <property type="entry name" value="GcvPA"/>
</dbReference>
<proteinExistence type="inferred from homology"/>
<dbReference type="GO" id="GO:0019464">
    <property type="term" value="P:glycine decarboxylation via glycine cleavage system"/>
    <property type="evidence" value="ECO:0007669"/>
    <property type="project" value="UniProtKB-UniRule"/>
</dbReference>
<evidence type="ECO:0000256" key="2">
    <source>
        <dbReference type="ARBA" id="ARBA00023002"/>
    </source>
</evidence>
<dbReference type="InterPro" id="IPR015422">
    <property type="entry name" value="PyrdxlP-dep_Trfase_small"/>
</dbReference>
<comment type="caution">
    <text evidence="6">The sequence shown here is derived from an EMBL/GenBank/DDBJ whole genome shotgun (WGS) entry which is preliminary data.</text>
</comment>
<dbReference type="CDD" id="cd00613">
    <property type="entry name" value="GDC-P"/>
    <property type="match status" value="1"/>
</dbReference>
<dbReference type="Gene3D" id="3.40.640.10">
    <property type="entry name" value="Type I PLP-dependent aspartate aminotransferase-like (Major domain)"/>
    <property type="match status" value="1"/>
</dbReference>
<dbReference type="AlphaFoldDB" id="A0A3E2BJG1"/>
<dbReference type="InterPro" id="IPR015421">
    <property type="entry name" value="PyrdxlP-dep_Trfase_major"/>
</dbReference>
<reference evidence="6 7" key="1">
    <citation type="submission" date="2018-08" db="EMBL/GenBank/DDBJ databases">
        <title>Genome analysis of the thermophilic bacterium of the candidate phylum Aminicenantes from deep subsurface aquifer revealed its physiology and ecological role.</title>
        <authorList>
            <person name="Kadnikov V.V."/>
            <person name="Mardanov A.V."/>
            <person name="Beletsky A.V."/>
            <person name="Karnachuk O.V."/>
            <person name="Ravin N.V."/>
        </authorList>
    </citation>
    <scope>NUCLEOTIDE SEQUENCE [LARGE SCALE GENOMIC DNA]</scope>
    <source>
        <strain evidence="6">BY38</strain>
    </source>
</reference>
<dbReference type="InterPro" id="IPR049315">
    <property type="entry name" value="GDC-P_N"/>
</dbReference>
<dbReference type="Gene3D" id="3.90.1150.10">
    <property type="entry name" value="Aspartate Aminotransferase, domain 1"/>
    <property type="match status" value="1"/>
</dbReference>
<dbReference type="GO" id="GO:0009116">
    <property type="term" value="P:nucleoside metabolic process"/>
    <property type="evidence" value="ECO:0007669"/>
    <property type="project" value="InterPro"/>
</dbReference>
<dbReference type="NCBIfam" id="NF001696">
    <property type="entry name" value="PRK00451.1"/>
    <property type="match status" value="1"/>
</dbReference>
<evidence type="ECO:0000313" key="7">
    <source>
        <dbReference type="Proteomes" id="UP000257323"/>
    </source>
</evidence>
<accession>A0A3E2BJG1</accession>
<evidence type="ECO:0000259" key="5">
    <source>
        <dbReference type="Pfam" id="PF02347"/>
    </source>
</evidence>
<dbReference type="HAMAP" id="MF_00712">
    <property type="entry name" value="GcvPA"/>
    <property type="match status" value="1"/>
</dbReference>
<evidence type="ECO:0000256" key="1">
    <source>
        <dbReference type="ARBA" id="ARBA00003788"/>
    </source>
</evidence>
<keyword evidence="2 4" id="KW-0560">Oxidoreductase</keyword>
<dbReference type="Proteomes" id="UP000257323">
    <property type="component" value="Unassembled WGS sequence"/>
</dbReference>
<dbReference type="EC" id="1.4.4.2" evidence="4"/>
<name>A0A3E2BJG1_9BACT</name>
<sequence length="448" mass="49797">MSYIPISDQDKKEMLARIGVESVEDLFCCIPESIRLKGLLNLPGPLSEPEILEYFEERGKKNSFDRYLSFLGGGAYDHFIPAVVDYLSSRGEFVSPYTPYQPEVSQGTLQVIFEFQTLICQLTGLDIANASLYDGATGAAEAVLMANRVKNKKRLLVASNVHPEYRQVIYTYTRNLGLEVVEIPYDRLGRVDQKGLESALNSHTSVLLCQSPNYFGVVEDLKSLGELTHRHDALLAVVISEPLSLGLLEAPGKLGADIVTGEAQSFGLPLSYGGPYLGFMACKKEFVRQLPGRIAGQTVDAEGRRGFVLTLSTREQHIRREKATSNICTNQAHCALRATIYLETLGRQGLKKLAWLNLQKAAYALEKLTSIPGVSRKFGGPVFNEFVLEFPTDWNRIKQKLEEKGILGGLALGDDYQGLEKCALVTITEKHSREKIDRYAEVLREVLK</sequence>
<comment type="function">
    <text evidence="1 4">The glycine cleavage system catalyzes the degradation of glycine. The P protein binds the alpha-amino group of glycine through its pyridoxal phosphate cofactor; CO(2) is released and the remaining methylamine moiety is then transferred to the lipoamide cofactor of the H protein.</text>
</comment>
<dbReference type="PANTHER" id="PTHR42806:SF1">
    <property type="entry name" value="GLYCINE DEHYDROGENASE (DECARBOXYLATING)"/>
    <property type="match status" value="1"/>
</dbReference>
<dbReference type="Pfam" id="PF02347">
    <property type="entry name" value="GDC-P"/>
    <property type="match status" value="1"/>
</dbReference>
<dbReference type="GO" id="GO:0004375">
    <property type="term" value="F:glycine dehydrogenase (decarboxylating) activity"/>
    <property type="evidence" value="ECO:0007669"/>
    <property type="project" value="UniProtKB-EC"/>
</dbReference>